<dbReference type="OrthoDB" id="6867563at2"/>
<keyword evidence="3" id="KW-0804">Transcription</keyword>
<dbReference type="RefSeq" id="WP_126717976.1">
    <property type="nucleotide sequence ID" value="NZ_RWJF01000001.1"/>
</dbReference>
<dbReference type="SMART" id="SM00530">
    <property type="entry name" value="HTH_XRE"/>
    <property type="match status" value="1"/>
</dbReference>
<keyword evidence="2" id="KW-0238">DNA-binding</keyword>
<dbReference type="SUPFAM" id="SSF47413">
    <property type="entry name" value="lambda repressor-like DNA-binding domains"/>
    <property type="match status" value="1"/>
</dbReference>
<dbReference type="Gene3D" id="1.10.260.40">
    <property type="entry name" value="lambda repressor-like DNA-binding domains"/>
    <property type="match status" value="1"/>
</dbReference>
<dbReference type="PANTHER" id="PTHR40661:SF3">
    <property type="entry name" value="FELS-1 PROPHAGE TRANSCRIPTIONAL REGULATOR"/>
    <property type="match status" value="1"/>
</dbReference>
<evidence type="ECO:0000256" key="3">
    <source>
        <dbReference type="ARBA" id="ARBA00023163"/>
    </source>
</evidence>
<evidence type="ECO:0000313" key="6">
    <source>
        <dbReference type="Proteomes" id="UP000274661"/>
    </source>
</evidence>
<protein>
    <submittedName>
        <fullName evidence="5">Helix-turn-helix transcriptional regulator</fullName>
    </submittedName>
</protein>
<proteinExistence type="predicted"/>
<dbReference type="EMBL" id="RWJF01000001">
    <property type="protein sequence ID" value="RST30141.1"/>
    <property type="molecule type" value="Genomic_DNA"/>
</dbReference>
<dbReference type="PANTHER" id="PTHR40661">
    <property type="match status" value="1"/>
</dbReference>
<dbReference type="AlphaFoldDB" id="A0A429V855"/>
<accession>A0A429V855</accession>
<keyword evidence="6" id="KW-1185">Reference proteome</keyword>
<organism evidence="5 6">
    <name type="scientific">Sphingomonas ginkgonis</name>
    <dbReference type="NCBI Taxonomy" id="2315330"/>
    <lineage>
        <taxon>Bacteria</taxon>
        <taxon>Pseudomonadati</taxon>
        <taxon>Pseudomonadota</taxon>
        <taxon>Alphaproteobacteria</taxon>
        <taxon>Sphingomonadales</taxon>
        <taxon>Sphingomonadaceae</taxon>
        <taxon>Sphingomonas</taxon>
    </lineage>
</organism>
<dbReference type="Pfam" id="PF00717">
    <property type="entry name" value="Peptidase_S24"/>
    <property type="match status" value="1"/>
</dbReference>
<gene>
    <name evidence="5" type="ORF">HMF7854_04355</name>
</gene>
<dbReference type="InterPro" id="IPR039418">
    <property type="entry name" value="LexA-like"/>
</dbReference>
<dbReference type="SUPFAM" id="SSF51306">
    <property type="entry name" value="LexA/Signal peptidase"/>
    <property type="match status" value="1"/>
</dbReference>
<dbReference type="InterPro" id="IPR010982">
    <property type="entry name" value="Lambda_DNA-bd_dom_sf"/>
</dbReference>
<evidence type="ECO:0000313" key="5">
    <source>
        <dbReference type="EMBL" id="RST30141.1"/>
    </source>
</evidence>
<evidence type="ECO:0000256" key="2">
    <source>
        <dbReference type="ARBA" id="ARBA00023125"/>
    </source>
</evidence>
<dbReference type="CDD" id="cd06529">
    <property type="entry name" value="S24_LexA-like"/>
    <property type="match status" value="1"/>
</dbReference>
<dbReference type="Proteomes" id="UP000274661">
    <property type="component" value="Unassembled WGS sequence"/>
</dbReference>
<dbReference type="Pfam" id="PF01381">
    <property type="entry name" value="HTH_3"/>
    <property type="match status" value="1"/>
</dbReference>
<sequence length="221" mass="23969">MAGGDDLIAQRVREAMSGADLDQSALARRLGVTPGAINQIVSGRTRQSRLLPDIARELNVSLEWLKGRSATPQIEFSAGDIADQLDAVLIPEVQVGLSMGGGSAVEDWPLVQMVPFSRSWLQTLTRSAPDQLMVARGEGDSMMPTILDGDLAIIDRAQNTPRQQDRIWALTYGGWGMIKRLRALPDGNLQINSDNQAVSPITAYEGEAQIIGRVVGLVRRI</sequence>
<dbReference type="GO" id="GO:0003677">
    <property type="term" value="F:DNA binding"/>
    <property type="evidence" value="ECO:0007669"/>
    <property type="project" value="UniProtKB-KW"/>
</dbReference>
<reference evidence="5 6" key="1">
    <citation type="submission" date="2018-12" db="EMBL/GenBank/DDBJ databases">
        <title>Sphingomonas sp. HMF7854 Genome sequencing and assembly.</title>
        <authorList>
            <person name="Cha I."/>
            <person name="Kang H."/>
            <person name="Kim H."/>
            <person name="Kang J."/>
            <person name="Joh K."/>
        </authorList>
    </citation>
    <scope>NUCLEOTIDE SEQUENCE [LARGE SCALE GENOMIC DNA]</scope>
    <source>
        <strain evidence="5 6">HMF7854</strain>
    </source>
</reference>
<keyword evidence="1" id="KW-0805">Transcription regulation</keyword>
<dbReference type="InterPro" id="IPR001387">
    <property type="entry name" value="Cro/C1-type_HTH"/>
</dbReference>
<evidence type="ECO:0000256" key="1">
    <source>
        <dbReference type="ARBA" id="ARBA00023015"/>
    </source>
</evidence>
<name>A0A429V855_9SPHN</name>
<evidence type="ECO:0000259" key="4">
    <source>
        <dbReference type="PROSITE" id="PS50943"/>
    </source>
</evidence>
<dbReference type="InterPro" id="IPR036286">
    <property type="entry name" value="LexA/Signal_pep-like_sf"/>
</dbReference>
<feature type="domain" description="HTH cro/C1-type" evidence="4">
    <location>
        <begin position="12"/>
        <end position="65"/>
    </location>
</feature>
<dbReference type="Gene3D" id="2.10.109.10">
    <property type="entry name" value="Umud Fragment, subunit A"/>
    <property type="match status" value="1"/>
</dbReference>
<dbReference type="InterPro" id="IPR015927">
    <property type="entry name" value="Peptidase_S24_S26A/B/C"/>
</dbReference>
<dbReference type="PROSITE" id="PS50943">
    <property type="entry name" value="HTH_CROC1"/>
    <property type="match status" value="1"/>
</dbReference>
<comment type="caution">
    <text evidence="5">The sequence shown here is derived from an EMBL/GenBank/DDBJ whole genome shotgun (WGS) entry which is preliminary data.</text>
</comment>
<dbReference type="CDD" id="cd00093">
    <property type="entry name" value="HTH_XRE"/>
    <property type="match status" value="1"/>
</dbReference>